<evidence type="ECO:0000313" key="1">
    <source>
        <dbReference type="EMBL" id="EEZ75677.1"/>
    </source>
</evidence>
<name>D0W9L9_NEILA</name>
<evidence type="ECO:0000313" key="2">
    <source>
        <dbReference type="Proteomes" id="UP000003843"/>
    </source>
</evidence>
<reference evidence="1 2" key="1">
    <citation type="submission" date="2009-10" db="EMBL/GenBank/DDBJ databases">
        <authorList>
            <person name="Weinstock G."/>
            <person name="Sodergren E."/>
            <person name="Clifton S."/>
            <person name="Fulton L."/>
            <person name="Fulton B."/>
            <person name="Courtney L."/>
            <person name="Fronick C."/>
            <person name="Harrison M."/>
            <person name="Strong C."/>
            <person name="Farmer C."/>
            <person name="Delahaunty K."/>
            <person name="Markovic C."/>
            <person name="Hall O."/>
            <person name="Minx P."/>
            <person name="Tomlinson C."/>
            <person name="Mitreva M."/>
            <person name="Nelson J."/>
            <person name="Hou S."/>
            <person name="Wollam A."/>
            <person name="Pepin K.H."/>
            <person name="Johnson M."/>
            <person name="Bhonagiri V."/>
            <person name="Nash W.E."/>
            <person name="Warren W."/>
            <person name="Chinwalla A."/>
            <person name="Mardis E.R."/>
            <person name="Wilson R.K."/>
        </authorList>
    </citation>
    <scope>NUCLEOTIDE SEQUENCE [LARGE SCALE GENOMIC DNA]</scope>
    <source>
        <strain evidence="1 2">ATCC 23970</strain>
    </source>
</reference>
<sequence>MIFVIFACYFAVEIKLQTKPAAHGFSNAARFRRGICSCGIKMILKLF</sequence>
<dbReference type="Proteomes" id="UP000003843">
    <property type="component" value="Unassembled WGS sequence"/>
</dbReference>
<organism evidence="1 2">
    <name type="scientific">Neisseria lactamica ATCC 23970</name>
    <dbReference type="NCBI Taxonomy" id="546265"/>
    <lineage>
        <taxon>Bacteria</taxon>
        <taxon>Pseudomonadati</taxon>
        <taxon>Pseudomonadota</taxon>
        <taxon>Betaproteobacteria</taxon>
        <taxon>Neisseriales</taxon>
        <taxon>Neisseriaceae</taxon>
        <taxon>Neisseria</taxon>
    </lineage>
</organism>
<dbReference type="EMBL" id="ACEQ02000013">
    <property type="protein sequence ID" value="EEZ75677.1"/>
    <property type="molecule type" value="Genomic_DNA"/>
</dbReference>
<proteinExistence type="predicted"/>
<gene>
    <name evidence="1" type="ORF">NEILACOT_04231</name>
</gene>
<comment type="caution">
    <text evidence="1">The sequence shown here is derived from an EMBL/GenBank/DDBJ whole genome shotgun (WGS) entry which is preliminary data.</text>
</comment>
<dbReference type="AlphaFoldDB" id="D0W9L9"/>
<protein>
    <submittedName>
        <fullName evidence="1">Uncharacterized protein</fullName>
    </submittedName>
</protein>
<accession>D0W9L9</accession>